<dbReference type="PANTHER" id="PTHR43084:SF1">
    <property type="entry name" value="PERSULFIDE DIOXYGENASE ETHE1, MITOCHONDRIAL"/>
    <property type="match status" value="1"/>
</dbReference>
<dbReference type="PROSITE" id="PS50206">
    <property type="entry name" value="RHODANESE_3"/>
    <property type="match status" value="2"/>
</dbReference>
<keyword evidence="4" id="KW-1185">Reference proteome</keyword>
<feature type="domain" description="Rhodanese" evidence="2">
    <location>
        <begin position="278"/>
        <end position="369"/>
    </location>
</feature>
<dbReference type="InterPro" id="IPR044528">
    <property type="entry name" value="POD-like_MBL-fold"/>
</dbReference>
<name>A0ABQ6FKC9_9CHLR</name>
<keyword evidence="3" id="KW-0378">Hydrolase</keyword>
<dbReference type="SMART" id="SM00450">
    <property type="entry name" value="RHOD"/>
    <property type="match status" value="2"/>
</dbReference>
<protein>
    <submittedName>
        <fullName evidence="3">MBL fold hydrolase</fullName>
    </submittedName>
</protein>
<evidence type="ECO:0000259" key="2">
    <source>
        <dbReference type="PROSITE" id="PS50206"/>
    </source>
</evidence>
<gene>
    <name evidence="3" type="ORF">KDH_08820</name>
</gene>
<dbReference type="Pfam" id="PF00753">
    <property type="entry name" value="Lactamase_B"/>
    <property type="match status" value="1"/>
</dbReference>
<dbReference type="Pfam" id="PF00581">
    <property type="entry name" value="Rhodanese"/>
    <property type="match status" value="2"/>
</dbReference>
<feature type="domain" description="Rhodanese" evidence="2">
    <location>
        <begin position="383"/>
        <end position="471"/>
    </location>
</feature>
<dbReference type="InterPro" id="IPR051682">
    <property type="entry name" value="Mito_Persulfide_Diox"/>
</dbReference>
<dbReference type="PANTHER" id="PTHR43084">
    <property type="entry name" value="PERSULFIDE DIOXYGENASE ETHE1"/>
    <property type="match status" value="1"/>
</dbReference>
<dbReference type="InterPro" id="IPR001763">
    <property type="entry name" value="Rhodanese-like_dom"/>
</dbReference>
<sequence length="478" mass="52751">MLLHSFYHEPLAQASYLVGCQAIGEALVIDPNRSLDQYIEFAQAKGLRITAVTETHIHADFVSGSRELAQRTGAQLYLSDMGPAEWKYAYAAGAGAILLKDRDTFHIGNILVQALHTPGHTPEHLSFMITDTASANEPIGLFTGDFIFVGDVGRPDLLERAAGVQGTMEQGARQLFRSLQMARELPEYLQIWPGHGAGSACGRALGAIPQTTIGYERRFNWAFTTTDETAFVQAVLEGQPEPPTYFAQMKRINTVGPAILGEQALPPQETLEQLQRQLDDKRRVVDTRPANRYADEYIPGTINIPLNGSFLTWAGWLLSYEHPFVLIVDQTEVQQTQQLLQLIGLDQFASYLPTEVIQQWKEAGLPLEHLRAMGAVELRQRIEQGDLPVIDVRGASEYHEGHIHGAINIPVGYLEQQFPEIPAGQDVVVHCQAGARSAIAASILAAHGFKQHINMNDGFAAWEKAGLPIEKERLVGTH</sequence>
<evidence type="ECO:0000313" key="4">
    <source>
        <dbReference type="Proteomes" id="UP001344906"/>
    </source>
</evidence>
<keyword evidence="1" id="KW-0479">Metal-binding</keyword>
<dbReference type="InterPro" id="IPR036873">
    <property type="entry name" value="Rhodanese-like_dom_sf"/>
</dbReference>
<dbReference type="Gene3D" id="3.40.250.10">
    <property type="entry name" value="Rhodanese-like domain"/>
    <property type="match status" value="2"/>
</dbReference>
<dbReference type="Proteomes" id="UP001344906">
    <property type="component" value="Unassembled WGS sequence"/>
</dbReference>
<dbReference type="RefSeq" id="WP_338247748.1">
    <property type="nucleotide sequence ID" value="NZ_BSRI01000001.1"/>
</dbReference>
<dbReference type="InterPro" id="IPR001279">
    <property type="entry name" value="Metallo-B-lactamas"/>
</dbReference>
<dbReference type="SUPFAM" id="SSF56281">
    <property type="entry name" value="Metallo-hydrolase/oxidoreductase"/>
    <property type="match status" value="1"/>
</dbReference>
<dbReference type="InterPro" id="IPR036866">
    <property type="entry name" value="RibonucZ/Hydroxyglut_hydro"/>
</dbReference>
<accession>A0ABQ6FKC9</accession>
<dbReference type="CDD" id="cd00158">
    <property type="entry name" value="RHOD"/>
    <property type="match status" value="1"/>
</dbReference>
<evidence type="ECO:0000256" key="1">
    <source>
        <dbReference type="ARBA" id="ARBA00022723"/>
    </source>
</evidence>
<dbReference type="Gene3D" id="3.60.15.10">
    <property type="entry name" value="Ribonuclease Z/Hydroxyacylglutathione hydrolase-like"/>
    <property type="match status" value="1"/>
</dbReference>
<dbReference type="SUPFAM" id="SSF52821">
    <property type="entry name" value="Rhodanese/Cell cycle control phosphatase"/>
    <property type="match status" value="2"/>
</dbReference>
<evidence type="ECO:0000313" key="3">
    <source>
        <dbReference type="EMBL" id="GLV54033.1"/>
    </source>
</evidence>
<dbReference type="EMBL" id="BSRI01000001">
    <property type="protein sequence ID" value="GLV54033.1"/>
    <property type="molecule type" value="Genomic_DNA"/>
</dbReference>
<dbReference type="CDD" id="cd07724">
    <property type="entry name" value="POD-like_MBL-fold"/>
    <property type="match status" value="1"/>
</dbReference>
<comment type="caution">
    <text evidence="3">The sequence shown here is derived from an EMBL/GenBank/DDBJ whole genome shotgun (WGS) entry which is preliminary data.</text>
</comment>
<organism evidence="3 4">
    <name type="scientific">Dictyobacter halimunensis</name>
    <dbReference type="NCBI Taxonomy" id="3026934"/>
    <lineage>
        <taxon>Bacteria</taxon>
        <taxon>Bacillati</taxon>
        <taxon>Chloroflexota</taxon>
        <taxon>Ktedonobacteria</taxon>
        <taxon>Ktedonobacterales</taxon>
        <taxon>Dictyobacteraceae</taxon>
        <taxon>Dictyobacter</taxon>
    </lineage>
</organism>
<reference evidence="3 4" key="1">
    <citation type="submission" date="2023-02" db="EMBL/GenBank/DDBJ databases">
        <title>Dictyobacter halimunensis sp. nov., a new member of the class Ktedonobacteria from forest soil in a geothermal area.</title>
        <authorList>
            <person name="Rachmania M.K."/>
            <person name="Ningsih F."/>
            <person name="Sakai Y."/>
            <person name="Yabe S."/>
            <person name="Yokota A."/>
            <person name="Sjamsuridzal W."/>
        </authorList>
    </citation>
    <scope>NUCLEOTIDE SEQUENCE [LARGE SCALE GENOMIC DNA]</scope>
    <source>
        <strain evidence="3 4">S3.2.2.5</strain>
    </source>
</reference>
<dbReference type="GO" id="GO:0016787">
    <property type="term" value="F:hydrolase activity"/>
    <property type="evidence" value="ECO:0007669"/>
    <property type="project" value="UniProtKB-KW"/>
</dbReference>
<dbReference type="SMART" id="SM00849">
    <property type="entry name" value="Lactamase_B"/>
    <property type="match status" value="1"/>
</dbReference>
<proteinExistence type="predicted"/>